<evidence type="ECO:0000313" key="2">
    <source>
        <dbReference type="EMBL" id="SFK30364.1"/>
    </source>
</evidence>
<feature type="transmembrane region" description="Helical" evidence="1">
    <location>
        <begin position="20"/>
        <end position="47"/>
    </location>
</feature>
<proteinExistence type="predicted"/>
<protein>
    <submittedName>
        <fullName evidence="2">Uncharacterized protein</fullName>
    </submittedName>
</protein>
<keyword evidence="1" id="KW-0812">Transmembrane</keyword>
<feature type="transmembrane region" description="Helical" evidence="1">
    <location>
        <begin position="87"/>
        <end position="105"/>
    </location>
</feature>
<keyword evidence="1" id="KW-0472">Membrane</keyword>
<feature type="transmembrane region" description="Helical" evidence="1">
    <location>
        <begin position="59"/>
        <end position="81"/>
    </location>
</feature>
<dbReference type="InParanoid" id="A0A1I3YES7"/>
<keyword evidence="1" id="KW-1133">Transmembrane helix</keyword>
<dbReference type="RefSeq" id="WP_143087036.1">
    <property type="nucleotide sequence ID" value="NZ_FOSW01000001.1"/>
</dbReference>
<sequence>MNLRPPAPGRPAAPVPPPTLLVAAGLSFLLVVAVLLAAATGGLGDLLGEAGWWRHDAELLPALLAVPSVAGLVGGGAAALGGRGGRLLAVSALGLAVLATVVVVTELLQDRDVARTVIGALLVLAGGAVVVLAGAGPSRRWYGAGERRAAERAVARVLARPAGAGPDAVVGRGPGWVAAGAVLVVATVAGAALVVTGSAEPVTGQAFSPGDSSVPLPIEPSDPQFEFGLDQLADDCADGSLAACDDLYLQADVGSAYEEYGSTCGGRAQEELRGRCAALFD</sequence>
<reference evidence="2 3" key="1">
    <citation type="submission" date="2016-10" db="EMBL/GenBank/DDBJ databases">
        <authorList>
            <person name="de Groot N.N."/>
        </authorList>
    </citation>
    <scope>NUCLEOTIDE SEQUENCE [LARGE SCALE GENOMIC DNA]</scope>
    <source>
        <strain evidence="2 3">DSM 45317</strain>
    </source>
</reference>
<gene>
    <name evidence="2" type="ORF">SAMN04488085_1012</name>
</gene>
<evidence type="ECO:0000256" key="1">
    <source>
        <dbReference type="SAM" id="Phobius"/>
    </source>
</evidence>
<feature type="transmembrane region" description="Helical" evidence="1">
    <location>
        <begin position="176"/>
        <end position="195"/>
    </location>
</feature>
<organism evidence="2 3">
    <name type="scientific">Geodermatophilus ruber</name>
    <dbReference type="NCBI Taxonomy" id="504800"/>
    <lineage>
        <taxon>Bacteria</taxon>
        <taxon>Bacillati</taxon>
        <taxon>Actinomycetota</taxon>
        <taxon>Actinomycetes</taxon>
        <taxon>Geodermatophilales</taxon>
        <taxon>Geodermatophilaceae</taxon>
        <taxon>Geodermatophilus</taxon>
    </lineage>
</organism>
<dbReference type="EMBL" id="FOSW01000001">
    <property type="protein sequence ID" value="SFK30364.1"/>
    <property type="molecule type" value="Genomic_DNA"/>
</dbReference>
<dbReference type="STRING" id="504800.SAMN04488085_1012"/>
<dbReference type="Proteomes" id="UP000199152">
    <property type="component" value="Unassembled WGS sequence"/>
</dbReference>
<accession>A0A1I3YES7</accession>
<dbReference type="OrthoDB" id="9766361at2"/>
<evidence type="ECO:0000313" key="3">
    <source>
        <dbReference type="Proteomes" id="UP000199152"/>
    </source>
</evidence>
<keyword evidence="3" id="KW-1185">Reference proteome</keyword>
<name>A0A1I3YES7_9ACTN</name>
<dbReference type="AlphaFoldDB" id="A0A1I3YES7"/>
<feature type="transmembrane region" description="Helical" evidence="1">
    <location>
        <begin position="117"/>
        <end position="136"/>
    </location>
</feature>